<dbReference type="GO" id="GO:0071944">
    <property type="term" value="C:cell periphery"/>
    <property type="evidence" value="ECO:0007669"/>
    <property type="project" value="TreeGrafter"/>
</dbReference>
<dbReference type="PROSITE" id="PS50092">
    <property type="entry name" value="TSP1"/>
    <property type="match status" value="1"/>
</dbReference>
<keyword evidence="4" id="KW-1185">Reference proteome</keyword>
<dbReference type="Proteomes" id="UP000594262">
    <property type="component" value="Unplaced"/>
</dbReference>
<evidence type="ECO:0000256" key="2">
    <source>
        <dbReference type="SAM" id="SignalP"/>
    </source>
</evidence>
<dbReference type="FunFam" id="2.20.100.10:FF:000001">
    <property type="entry name" value="semaphorin-5A isoform X1"/>
    <property type="match status" value="1"/>
</dbReference>
<accession>A0A7M5XAG3</accession>
<dbReference type="Pfam" id="PF00090">
    <property type="entry name" value="TSP_1"/>
    <property type="match status" value="1"/>
</dbReference>
<evidence type="ECO:0000313" key="3">
    <source>
        <dbReference type="EnsemblMetazoa" id="CLYHEMP020305.1"/>
    </source>
</evidence>
<dbReference type="GeneID" id="136820769"/>
<protein>
    <submittedName>
        <fullName evidence="3">Uncharacterized protein</fullName>
    </submittedName>
</protein>
<dbReference type="AlphaFoldDB" id="A0A7M5XAG3"/>
<dbReference type="Gene3D" id="2.20.100.10">
    <property type="entry name" value="Thrombospondin type-1 (TSP1) repeat"/>
    <property type="match status" value="1"/>
</dbReference>
<dbReference type="InterPro" id="IPR000884">
    <property type="entry name" value="TSP1_rpt"/>
</dbReference>
<dbReference type="InterPro" id="IPR036383">
    <property type="entry name" value="TSP1_rpt_sf"/>
</dbReference>
<evidence type="ECO:0000313" key="4">
    <source>
        <dbReference type="Proteomes" id="UP000594262"/>
    </source>
</evidence>
<evidence type="ECO:0000256" key="1">
    <source>
        <dbReference type="ARBA" id="ARBA00023157"/>
    </source>
</evidence>
<keyword evidence="2" id="KW-0732">Signal</keyword>
<dbReference type="OrthoDB" id="2120109at2759"/>
<dbReference type="RefSeq" id="XP_066933094.1">
    <property type="nucleotide sequence ID" value="XM_067076993.1"/>
</dbReference>
<dbReference type="InterPro" id="IPR038877">
    <property type="entry name" value="THSD1"/>
</dbReference>
<feature type="chain" id="PRO_5029500944" evidence="2">
    <location>
        <begin position="22"/>
        <end position="556"/>
    </location>
</feature>
<feature type="signal peptide" evidence="2">
    <location>
        <begin position="1"/>
        <end position="21"/>
    </location>
</feature>
<proteinExistence type="predicted"/>
<keyword evidence="1" id="KW-1015">Disulfide bond</keyword>
<dbReference type="PANTHER" id="PTHR16311">
    <property type="entry name" value="THROMBOSPONDIN TYPE I DOMAIN-CONTAINING 1"/>
    <property type="match status" value="1"/>
</dbReference>
<reference evidence="3" key="1">
    <citation type="submission" date="2021-01" db="UniProtKB">
        <authorList>
            <consortium name="EnsemblMetazoa"/>
        </authorList>
    </citation>
    <scope>IDENTIFICATION</scope>
</reference>
<dbReference type="PANTHER" id="PTHR16311:SF3">
    <property type="entry name" value="THROMBOSPONDIN TYPE-1 DOMAIN-CONTAINING PROTEIN 1"/>
    <property type="match status" value="1"/>
</dbReference>
<name>A0A7M5XAG3_9CNID</name>
<sequence length="556" mass="63975">MNFWTFILVAIGYLVANPIIAQQVDGGYGPWSEWTPCEVTCGDGLQYRERGCNEPSPSNSGLDCEHLGPASETKPCRLRSCRGIDLKRGNFLKSVDIQKTYQFTFEIKPTGIKEGWTNVFHGYNLDGNCCHFGQRIPALFMRSNTSRLMTVVPVGNNSRYQVNEWLPMHEATNVTIRQSLRADGTYRFALYYNETRIDMSVNTEPRVYKNVSLYASDKWYQPSQVELGYFNVESPIEPDYFKPQRGFIRQHIPLMDRTYEISFTIQPNKAHYGNEINGVFRISHNETLGSNCCKKGSNIPNLLITDRCKLYILNDGNKPVSRTLNPFRMTSVKIRQELTSFGLYSYTIHLDGKEVHQVFNQNPATYKGNTLYTSDPYHNAADVIVQDLKIVSPLPMNVYVPRKNNYITNIPVVEKAFRYTMEIKPVGVRPGWTSIFHATRNVKGNRNCCGYGSRIPALFFHSNTTKLHTTASINGRGNFYINNDMDMDRFTVVTIEQSRQHDGQYRFSLMFDYIEVYTVINKQPEVFKDVSIYIGDPWYEPSNVVVRNFHFENLHS</sequence>
<organism evidence="3 4">
    <name type="scientific">Clytia hemisphaerica</name>
    <dbReference type="NCBI Taxonomy" id="252671"/>
    <lineage>
        <taxon>Eukaryota</taxon>
        <taxon>Metazoa</taxon>
        <taxon>Cnidaria</taxon>
        <taxon>Hydrozoa</taxon>
        <taxon>Hydroidolina</taxon>
        <taxon>Leptothecata</taxon>
        <taxon>Obeliida</taxon>
        <taxon>Clytiidae</taxon>
        <taxon>Clytia</taxon>
    </lineage>
</organism>
<dbReference type="SMART" id="SM00209">
    <property type="entry name" value="TSP1"/>
    <property type="match status" value="1"/>
</dbReference>
<dbReference type="EnsemblMetazoa" id="CLYHEMT020305.1">
    <property type="protein sequence ID" value="CLYHEMP020305.1"/>
    <property type="gene ID" value="CLYHEMG020305"/>
</dbReference>
<dbReference type="SUPFAM" id="SSF82895">
    <property type="entry name" value="TSP-1 type 1 repeat"/>
    <property type="match status" value="1"/>
</dbReference>